<name>A0A5J9SK79_9POAL</name>
<protein>
    <submittedName>
        <fullName evidence="1">Uncharacterized protein</fullName>
    </submittedName>
</protein>
<proteinExistence type="predicted"/>
<feature type="non-terminal residue" evidence="1">
    <location>
        <position position="1"/>
    </location>
</feature>
<comment type="caution">
    <text evidence="1">The sequence shown here is derived from an EMBL/GenBank/DDBJ whole genome shotgun (WGS) entry which is preliminary data.</text>
</comment>
<reference evidence="1 2" key="1">
    <citation type="journal article" date="2019" name="Sci. Rep.">
        <title>A high-quality genome of Eragrostis curvula grass provides insights into Poaceae evolution and supports new strategies to enhance forage quality.</title>
        <authorList>
            <person name="Carballo J."/>
            <person name="Santos B.A.C.M."/>
            <person name="Zappacosta D."/>
            <person name="Garbus I."/>
            <person name="Selva J.P."/>
            <person name="Gallo C.A."/>
            <person name="Diaz A."/>
            <person name="Albertini E."/>
            <person name="Caccamo M."/>
            <person name="Echenique V."/>
        </authorList>
    </citation>
    <scope>NUCLEOTIDE SEQUENCE [LARGE SCALE GENOMIC DNA]</scope>
    <source>
        <strain evidence="2">cv. Victoria</strain>
        <tissue evidence="1">Leaf</tissue>
    </source>
</reference>
<dbReference type="InterPro" id="IPR011043">
    <property type="entry name" value="Gal_Oxase/kelch_b-propeller"/>
</dbReference>
<dbReference type="AlphaFoldDB" id="A0A5J9SK79"/>
<keyword evidence="2" id="KW-1185">Reference proteome</keyword>
<gene>
    <name evidence="1" type="ORF">EJB05_55357</name>
</gene>
<dbReference type="EMBL" id="RWGY01000734">
    <property type="protein sequence ID" value="TVT99282.1"/>
    <property type="molecule type" value="Genomic_DNA"/>
</dbReference>
<sequence length="843" mass="95411">MKYFEYLKIQSTMCPAAADCTFSHCLCRWINYCSPRIRRITSDGEYVSTPADAADSPAWPLLAGILSVSEDGDRSLRLHRFRIAYSGRVLGRSGEALETLGDDCYRAKNASSRIRASAATRGPDGRSLSLCLFAWEFDLLDLKRNEPARPLELRLELGDTAEGRGIALSHLPRLPEGVKPNMPICPISAAGGLWAPYLTERYGPSVLVMQRFDKDSDRWVEVASIDSKRPRTSARMQEDAIRPLQGSVVIGNTILLSLSPYHLFFTFDCSTGTWAEVVTSKTQRTHYVPIRERGVYVEEDDTIYFLYCGIVYAYKLFKDQNGHQVLSPPINIDCIDPFYKEECAYLAHLGTRIMCAVWISVNLRCNCDTKHVRITTFRVKGGFHQQQFVPKSIEVLHSTRRLLDVSPSKPSKSHLDFAFLQEYEELNHEDATRPAKRKRGDTTEPSMLVEATKIPSDTYVVEFSKMLACCREFFDEPQFLNVAMCEGSAIKTNNTLYMICQVATRSTVYKINILNGRLTCHDETLTPHCILDISCCNGEDDMMDQPPPWHFFDSIEGLIYAAPSSEDDNVYVCQMFTGFTSQINFPRPAGSVFHLVSRLGSKVFALSDNLHGVYRLDPDTRHWIFCETLVPACVERKVYFSGYVALDSETLIVSDAESNCCFMLKFYDHDSEFHDYCGEWKLVMSYDEYETSSQVETPLTPSLMHGNAFLNGRSFFVKGFIYTCSDGGLAAYELIEHCGSHYLGDQIDLQFSWLKCWEVERMCLVHVAEDTSSGAIMFCVLQDDYISGPGYDNKKPVLITTVEVKTERLHNGKLKPQKIDHVDIAMSSVELDGKLHIRNCWAC</sequence>
<accession>A0A5J9SK79</accession>
<organism evidence="1 2">
    <name type="scientific">Eragrostis curvula</name>
    <name type="common">weeping love grass</name>
    <dbReference type="NCBI Taxonomy" id="38414"/>
    <lineage>
        <taxon>Eukaryota</taxon>
        <taxon>Viridiplantae</taxon>
        <taxon>Streptophyta</taxon>
        <taxon>Embryophyta</taxon>
        <taxon>Tracheophyta</taxon>
        <taxon>Spermatophyta</taxon>
        <taxon>Magnoliopsida</taxon>
        <taxon>Liliopsida</taxon>
        <taxon>Poales</taxon>
        <taxon>Poaceae</taxon>
        <taxon>PACMAD clade</taxon>
        <taxon>Chloridoideae</taxon>
        <taxon>Eragrostideae</taxon>
        <taxon>Eragrostidinae</taxon>
        <taxon>Eragrostis</taxon>
    </lineage>
</organism>
<evidence type="ECO:0000313" key="1">
    <source>
        <dbReference type="EMBL" id="TVT99282.1"/>
    </source>
</evidence>
<dbReference type="SUPFAM" id="SSF50965">
    <property type="entry name" value="Galactose oxidase, central domain"/>
    <property type="match status" value="1"/>
</dbReference>
<evidence type="ECO:0000313" key="2">
    <source>
        <dbReference type="Proteomes" id="UP000324897"/>
    </source>
</evidence>
<dbReference type="Proteomes" id="UP000324897">
    <property type="component" value="Unassembled WGS sequence"/>
</dbReference>
<dbReference type="OrthoDB" id="661607at2759"/>
<dbReference type="Gramene" id="TVT99282">
    <property type="protein sequence ID" value="TVT99282"/>
    <property type="gene ID" value="EJB05_55357"/>
</dbReference>